<sequence length="252" mass="26377">MGEFFTTALDFPAVLFSFLLVVVIGYWALVLLGGAGLDVLDGDDATDAGLDAGPLGGLGLGGVPATVTISLLIALSWFASLAGTVLLDGPSIGMRIALLIAALALAWLVTRLLVLPLRRVFTVHRPPSRGDFVGRVCVIRTGRVGSDFGQAEVRASDGSSAVIQVRQMQWPSHALRDGLGDEPASRGGTGPGPLTARDQAPNRPHHPGVGPGKPEEVLRAGSTALIFDYDADGEFFWVTPYDAELDPDAPTK</sequence>
<feature type="transmembrane region" description="Helical" evidence="2">
    <location>
        <begin position="58"/>
        <end position="80"/>
    </location>
</feature>
<protein>
    <recommendedName>
        <fullName evidence="5">DUF1449 family protein</fullName>
    </recommendedName>
</protein>
<evidence type="ECO:0000313" key="3">
    <source>
        <dbReference type="EMBL" id="GAA3844695.1"/>
    </source>
</evidence>
<feature type="transmembrane region" description="Helical" evidence="2">
    <location>
        <begin position="92"/>
        <end position="115"/>
    </location>
</feature>
<reference evidence="4" key="1">
    <citation type="journal article" date="2019" name="Int. J. Syst. Evol. Microbiol.">
        <title>The Global Catalogue of Microorganisms (GCM) 10K type strain sequencing project: providing services to taxonomists for standard genome sequencing and annotation.</title>
        <authorList>
            <consortium name="The Broad Institute Genomics Platform"/>
            <consortium name="The Broad Institute Genome Sequencing Center for Infectious Disease"/>
            <person name="Wu L."/>
            <person name="Ma J."/>
        </authorList>
    </citation>
    <scope>NUCLEOTIDE SEQUENCE [LARGE SCALE GENOMIC DNA]</scope>
    <source>
        <strain evidence="4">JCM 16908</strain>
    </source>
</reference>
<organism evidence="3 4">
    <name type="scientific">Sphaerisporangium flaviroseum</name>
    <dbReference type="NCBI Taxonomy" id="509199"/>
    <lineage>
        <taxon>Bacteria</taxon>
        <taxon>Bacillati</taxon>
        <taxon>Actinomycetota</taxon>
        <taxon>Actinomycetes</taxon>
        <taxon>Streptosporangiales</taxon>
        <taxon>Streptosporangiaceae</taxon>
        <taxon>Sphaerisporangium</taxon>
    </lineage>
</organism>
<evidence type="ECO:0000256" key="2">
    <source>
        <dbReference type="SAM" id="Phobius"/>
    </source>
</evidence>
<dbReference type="EMBL" id="BAAAZR010000061">
    <property type="protein sequence ID" value="GAA3844695.1"/>
    <property type="molecule type" value="Genomic_DNA"/>
</dbReference>
<keyword evidence="2" id="KW-1133">Transmembrane helix</keyword>
<keyword evidence="2" id="KW-0812">Transmembrane</keyword>
<evidence type="ECO:0000313" key="4">
    <source>
        <dbReference type="Proteomes" id="UP001500888"/>
    </source>
</evidence>
<feature type="region of interest" description="Disordered" evidence="1">
    <location>
        <begin position="175"/>
        <end position="216"/>
    </location>
</feature>
<keyword evidence="4" id="KW-1185">Reference proteome</keyword>
<gene>
    <name evidence="3" type="ORF">GCM10022226_79800</name>
</gene>
<dbReference type="Proteomes" id="UP001500888">
    <property type="component" value="Unassembled WGS sequence"/>
</dbReference>
<name>A0ABP7JHH3_9ACTN</name>
<evidence type="ECO:0008006" key="5">
    <source>
        <dbReference type="Google" id="ProtNLM"/>
    </source>
</evidence>
<keyword evidence="2" id="KW-0472">Membrane</keyword>
<feature type="transmembrane region" description="Helical" evidence="2">
    <location>
        <begin position="12"/>
        <end position="37"/>
    </location>
</feature>
<proteinExistence type="predicted"/>
<accession>A0ABP7JHH3</accession>
<evidence type="ECO:0000256" key="1">
    <source>
        <dbReference type="SAM" id="MobiDB-lite"/>
    </source>
</evidence>
<dbReference type="RefSeq" id="WP_344953013.1">
    <property type="nucleotide sequence ID" value="NZ_BAAAZR010000061.1"/>
</dbReference>
<comment type="caution">
    <text evidence="3">The sequence shown here is derived from an EMBL/GenBank/DDBJ whole genome shotgun (WGS) entry which is preliminary data.</text>
</comment>